<feature type="transmembrane region" description="Helical" evidence="6">
    <location>
        <begin position="36"/>
        <end position="56"/>
    </location>
</feature>
<feature type="region of interest" description="Disordered" evidence="5">
    <location>
        <begin position="488"/>
        <end position="530"/>
    </location>
</feature>
<keyword evidence="2 6" id="KW-0812">Transmembrane</keyword>
<dbReference type="InterPro" id="IPR051617">
    <property type="entry name" value="UNC-93-like_regulator"/>
</dbReference>
<comment type="subcellular location">
    <subcellularLocation>
        <location evidence="1">Membrane</location>
        <topology evidence="1">Multi-pass membrane protein</topology>
    </subcellularLocation>
</comment>
<feature type="chain" id="PRO_5016363488" evidence="7">
    <location>
        <begin position="18"/>
        <end position="530"/>
    </location>
</feature>
<gene>
    <name evidence="8" type="ORF">FA10DRAFT_228107</name>
</gene>
<dbReference type="PANTHER" id="PTHR23294">
    <property type="entry name" value="ET TRANSLATION PRODUCT-RELATED"/>
    <property type="match status" value="1"/>
</dbReference>
<feature type="transmembrane region" description="Helical" evidence="6">
    <location>
        <begin position="89"/>
        <end position="112"/>
    </location>
</feature>
<dbReference type="Proteomes" id="UP000245768">
    <property type="component" value="Unassembled WGS sequence"/>
</dbReference>
<dbReference type="InParanoid" id="A0A316YQ37"/>
<dbReference type="Gene3D" id="1.20.1250.20">
    <property type="entry name" value="MFS general substrate transporter like domains"/>
    <property type="match status" value="1"/>
</dbReference>
<dbReference type="SUPFAM" id="SSF103473">
    <property type="entry name" value="MFS general substrate transporter"/>
    <property type="match status" value="1"/>
</dbReference>
<evidence type="ECO:0000313" key="8">
    <source>
        <dbReference type="EMBL" id="PWN91341.1"/>
    </source>
</evidence>
<keyword evidence="4 6" id="KW-0472">Membrane</keyword>
<dbReference type="EMBL" id="KZ819635">
    <property type="protein sequence ID" value="PWN91341.1"/>
    <property type="molecule type" value="Genomic_DNA"/>
</dbReference>
<dbReference type="InterPro" id="IPR010291">
    <property type="entry name" value="Ion_channel_UNC-93"/>
</dbReference>
<dbReference type="RefSeq" id="XP_025378539.1">
    <property type="nucleotide sequence ID" value="XM_025518734.1"/>
</dbReference>
<evidence type="ECO:0000256" key="2">
    <source>
        <dbReference type="ARBA" id="ARBA00022692"/>
    </source>
</evidence>
<protein>
    <submittedName>
        <fullName evidence="8">MFS general substrate transporter</fullName>
    </submittedName>
</protein>
<feature type="transmembrane region" description="Helical" evidence="6">
    <location>
        <begin position="283"/>
        <end position="304"/>
    </location>
</feature>
<dbReference type="PANTHER" id="PTHR23294:SF59">
    <property type="entry name" value="UNC93-LIKE PROTEIN C922.05C"/>
    <property type="match status" value="1"/>
</dbReference>
<evidence type="ECO:0000256" key="1">
    <source>
        <dbReference type="ARBA" id="ARBA00004141"/>
    </source>
</evidence>
<feature type="transmembrane region" description="Helical" evidence="6">
    <location>
        <begin position="124"/>
        <end position="146"/>
    </location>
</feature>
<evidence type="ECO:0000256" key="6">
    <source>
        <dbReference type="SAM" id="Phobius"/>
    </source>
</evidence>
<feature type="transmembrane region" description="Helical" evidence="6">
    <location>
        <begin position="253"/>
        <end position="271"/>
    </location>
</feature>
<feature type="non-terminal residue" evidence="8">
    <location>
        <position position="1"/>
    </location>
</feature>
<feature type="transmembrane region" description="Helical" evidence="6">
    <location>
        <begin position="63"/>
        <end position="83"/>
    </location>
</feature>
<dbReference type="GeneID" id="37040650"/>
<dbReference type="AlphaFoldDB" id="A0A316YQ37"/>
<reference evidence="8 9" key="1">
    <citation type="journal article" date="2018" name="Mol. Biol. Evol.">
        <title>Broad Genomic Sampling Reveals a Smut Pathogenic Ancestry of the Fungal Clade Ustilaginomycotina.</title>
        <authorList>
            <person name="Kijpornyongpan T."/>
            <person name="Mondo S.J."/>
            <person name="Barry K."/>
            <person name="Sandor L."/>
            <person name="Lee J."/>
            <person name="Lipzen A."/>
            <person name="Pangilinan J."/>
            <person name="LaButti K."/>
            <person name="Hainaut M."/>
            <person name="Henrissat B."/>
            <person name="Grigoriev I.V."/>
            <person name="Spatafora J.W."/>
            <person name="Aime M.C."/>
        </authorList>
    </citation>
    <scope>NUCLEOTIDE SEQUENCE [LARGE SCALE GENOMIC DNA]</scope>
    <source>
        <strain evidence="8 9">MCA 4198</strain>
    </source>
</reference>
<sequence>VVILGLILFLNPGLFNAVTSVGGAGLRDAKLASDSLTALYACFAVSGLLGGSVANYLGLRATLCIGSTGYSLYIAALLTSHIVGPKVDAFVITAGCILGITAGLLWTAYGTLILSLPTESQKGVWLSIPWALFNLGDVIGAALLLGETSDRSQGSVSTAGYSVVLGLTFLAIFLPWTMMPPRKITRSDGTRVITPRHPTFVSELKGLVHCFWSDPIFLLMVPFFFISNSFYAYHFNCFNLGLFSIRSRALNSLLYWIAQAMTAPLLGLILDSPRFSRRTRAKIGFCIVLALVMAVWGPTYHIQHSFSRENPKRLDYEELQMGKAYYAGVSILYFFCGVCDSSWQLYAYWVMGALSNNPRRLAYYNSLYKGLQSAGNAVFWRLDSYGVPFMTMLVATWASLGASLVLAAPMIIFRIRDFTTTDVRIVETEEQLDETTYTTIGTMENAHPSGETISLEDHHLRQRGASRFAADDDDDKALSKLETIEETPSVLARQASAAHPSSSFYEDKVIKEEEEEEENVYPDGNTRSHC</sequence>
<dbReference type="InterPro" id="IPR036259">
    <property type="entry name" value="MFS_trans_sf"/>
</dbReference>
<feature type="transmembrane region" description="Helical" evidence="6">
    <location>
        <begin position="158"/>
        <end position="176"/>
    </location>
</feature>
<feature type="transmembrane region" description="Helical" evidence="6">
    <location>
        <begin position="394"/>
        <end position="415"/>
    </location>
</feature>
<keyword evidence="7" id="KW-0732">Signal</keyword>
<evidence type="ECO:0000313" key="9">
    <source>
        <dbReference type="Proteomes" id="UP000245768"/>
    </source>
</evidence>
<accession>A0A316YQ37</accession>
<dbReference type="OrthoDB" id="196103at2759"/>
<evidence type="ECO:0000256" key="3">
    <source>
        <dbReference type="ARBA" id="ARBA00022989"/>
    </source>
</evidence>
<evidence type="ECO:0000256" key="4">
    <source>
        <dbReference type="ARBA" id="ARBA00023136"/>
    </source>
</evidence>
<evidence type="ECO:0000256" key="5">
    <source>
        <dbReference type="SAM" id="MobiDB-lite"/>
    </source>
</evidence>
<dbReference type="Pfam" id="PF05978">
    <property type="entry name" value="UNC-93"/>
    <property type="match status" value="1"/>
</dbReference>
<name>A0A316YQ37_9BASI</name>
<proteinExistence type="predicted"/>
<organism evidence="8 9">
    <name type="scientific">Acaromyces ingoldii</name>
    <dbReference type="NCBI Taxonomy" id="215250"/>
    <lineage>
        <taxon>Eukaryota</taxon>
        <taxon>Fungi</taxon>
        <taxon>Dikarya</taxon>
        <taxon>Basidiomycota</taxon>
        <taxon>Ustilaginomycotina</taxon>
        <taxon>Exobasidiomycetes</taxon>
        <taxon>Exobasidiales</taxon>
        <taxon>Cryptobasidiaceae</taxon>
        <taxon>Acaromyces</taxon>
    </lineage>
</organism>
<dbReference type="GO" id="GO:0016020">
    <property type="term" value="C:membrane"/>
    <property type="evidence" value="ECO:0007669"/>
    <property type="project" value="UniProtKB-SubCell"/>
</dbReference>
<keyword evidence="9" id="KW-1185">Reference proteome</keyword>
<keyword evidence="3 6" id="KW-1133">Transmembrane helix</keyword>
<feature type="signal peptide" evidence="7">
    <location>
        <begin position="1"/>
        <end position="17"/>
    </location>
</feature>
<evidence type="ECO:0000256" key="7">
    <source>
        <dbReference type="SAM" id="SignalP"/>
    </source>
</evidence>
<feature type="transmembrane region" description="Helical" evidence="6">
    <location>
        <begin position="215"/>
        <end position="233"/>
    </location>
</feature>